<feature type="region of interest" description="Disordered" evidence="1">
    <location>
        <begin position="70"/>
        <end position="90"/>
    </location>
</feature>
<evidence type="ECO:0000313" key="3">
    <source>
        <dbReference type="Proteomes" id="UP001148018"/>
    </source>
</evidence>
<dbReference type="AlphaFoldDB" id="A0A9Q0ELB5"/>
<dbReference type="EMBL" id="JANIIK010000039">
    <property type="protein sequence ID" value="KAJ3609465.1"/>
    <property type="molecule type" value="Genomic_DNA"/>
</dbReference>
<sequence length="90" mass="8694">MVDEGEAVEVGAAGYAAAVLVEVAVGVVMVDEGEAVEVGAAAVLVEVAVGVVVVEADGAGQAVEAGLLAPTPEIGPDNYASPRSTTSDGQ</sequence>
<proteinExistence type="predicted"/>
<name>A0A9Q0ELB5_9TELE</name>
<accession>A0A9Q0ELB5</accession>
<comment type="caution">
    <text evidence="2">The sequence shown here is derived from an EMBL/GenBank/DDBJ whole genome shotgun (WGS) entry which is preliminary data.</text>
</comment>
<gene>
    <name evidence="2" type="ORF">NHX12_023986</name>
</gene>
<organism evidence="2 3">
    <name type="scientific">Muraenolepis orangiensis</name>
    <name type="common">Patagonian moray cod</name>
    <dbReference type="NCBI Taxonomy" id="630683"/>
    <lineage>
        <taxon>Eukaryota</taxon>
        <taxon>Metazoa</taxon>
        <taxon>Chordata</taxon>
        <taxon>Craniata</taxon>
        <taxon>Vertebrata</taxon>
        <taxon>Euteleostomi</taxon>
        <taxon>Actinopterygii</taxon>
        <taxon>Neopterygii</taxon>
        <taxon>Teleostei</taxon>
        <taxon>Neoteleostei</taxon>
        <taxon>Acanthomorphata</taxon>
        <taxon>Zeiogadaria</taxon>
        <taxon>Gadariae</taxon>
        <taxon>Gadiformes</taxon>
        <taxon>Muraenolepidoidei</taxon>
        <taxon>Muraenolepididae</taxon>
        <taxon>Muraenolepis</taxon>
    </lineage>
</organism>
<evidence type="ECO:0000313" key="2">
    <source>
        <dbReference type="EMBL" id="KAJ3609465.1"/>
    </source>
</evidence>
<dbReference type="Proteomes" id="UP001148018">
    <property type="component" value="Unassembled WGS sequence"/>
</dbReference>
<reference evidence="2" key="1">
    <citation type="submission" date="2022-07" db="EMBL/GenBank/DDBJ databases">
        <title>Chromosome-level genome of Muraenolepis orangiensis.</title>
        <authorList>
            <person name="Kim J."/>
        </authorList>
    </citation>
    <scope>NUCLEOTIDE SEQUENCE</scope>
    <source>
        <strain evidence="2">KU_S4_2022</strain>
        <tissue evidence="2">Muscle</tissue>
    </source>
</reference>
<feature type="compositionally biased region" description="Polar residues" evidence="1">
    <location>
        <begin position="81"/>
        <end position="90"/>
    </location>
</feature>
<keyword evidence="3" id="KW-1185">Reference proteome</keyword>
<protein>
    <submittedName>
        <fullName evidence="2">Uncharacterized protein</fullName>
    </submittedName>
</protein>
<evidence type="ECO:0000256" key="1">
    <source>
        <dbReference type="SAM" id="MobiDB-lite"/>
    </source>
</evidence>